<comment type="caution">
    <text evidence="1">The sequence shown here is derived from an EMBL/GenBank/DDBJ whole genome shotgun (WGS) entry which is preliminary data.</text>
</comment>
<keyword evidence="2" id="KW-1185">Reference proteome</keyword>
<organism evidence="1 2">
    <name type="scientific">Gemmata algarum</name>
    <dbReference type="NCBI Taxonomy" id="2975278"/>
    <lineage>
        <taxon>Bacteria</taxon>
        <taxon>Pseudomonadati</taxon>
        <taxon>Planctomycetota</taxon>
        <taxon>Planctomycetia</taxon>
        <taxon>Gemmatales</taxon>
        <taxon>Gemmataceae</taxon>
        <taxon>Gemmata</taxon>
    </lineage>
</organism>
<dbReference type="Gene3D" id="3.30.460.40">
    <property type="match status" value="1"/>
</dbReference>
<dbReference type="Proteomes" id="UP001272242">
    <property type="component" value="Unassembled WGS sequence"/>
</dbReference>
<reference evidence="2" key="1">
    <citation type="journal article" date="2023" name="Mar. Drugs">
        <title>Gemmata algarum, a Novel Planctomycete Isolated from an Algal Mat, Displays Antimicrobial Activity.</title>
        <authorList>
            <person name="Kumar G."/>
            <person name="Kallscheuer N."/>
            <person name="Kashif M."/>
            <person name="Ahamad S."/>
            <person name="Jagadeeshwari U."/>
            <person name="Pannikurungottu S."/>
            <person name="Haufschild T."/>
            <person name="Kabuu M."/>
            <person name="Sasikala C."/>
            <person name="Jogler C."/>
            <person name="Ramana C."/>
        </authorList>
    </citation>
    <scope>NUCLEOTIDE SEQUENCE [LARGE SCALE GENOMIC DNA]</scope>
    <source>
        <strain evidence="2">JC673</strain>
    </source>
</reference>
<evidence type="ECO:0000313" key="2">
    <source>
        <dbReference type="Proteomes" id="UP001272242"/>
    </source>
</evidence>
<name>A0ABU5F178_9BACT</name>
<proteinExistence type="predicted"/>
<accession>A0ABU5F178</accession>
<sequence length="194" mass="21159">MSAPIQSGWERTVLAVEQVRDRLRRAVAALDAAGVPYAVVGGNAVAEWVGRVDQSAVRNTRDVDVLLRRTDFDVAKAALEAVGFVYRHAASIDMFLDGPTAMARDAIHIVFAAEKVRADHITPAPDVDESEPGGSFRVAALTALVRMKLNANRRKDQVHLLDFIEVGLIDATWVSRFPPELGARLQHLLDTPDG</sequence>
<gene>
    <name evidence="1" type="ORF">R5W23_002613</name>
</gene>
<dbReference type="EMBL" id="JAXBLV010000192">
    <property type="protein sequence ID" value="MDY3561336.1"/>
    <property type="molecule type" value="Genomic_DNA"/>
</dbReference>
<dbReference type="SUPFAM" id="SSF81301">
    <property type="entry name" value="Nucleotidyltransferase"/>
    <property type="match status" value="1"/>
</dbReference>
<protein>
    <submittedName>
        <fullName evidence="1">Nucleotidyltransferase family protein</fullName>
    </submittedName>
</protein>
<evidence type="ECO:0000313" key="1">
    <source>
        <dbReference type="EMBL" id="MDY3561336.1"/>
    </source>
</evidence>
<dbReference type="InterPro" id="IPR043519">
    <property type="entry name" value="NT_sf"/>
</dbReference>